<reference evidence="1" key="1">
    <citation type="submission" date="2023-02" db="EMBL/GenBank/DDBJ databases">
        <title>Colletotrichum kahawae CIFC_Que2 genome sequencing and assembly.</title>
        <authorList>
            <person name="Baroncelli R."/>
        </authorList>
    </citation>
    <scope>NUCLEOTIDE SEQUENCE</scope>
    <source>
        <strain evidence="1">CIFC_Que2</strain>
    </source>
</reference>
<sequence>MSCPQRPLRNKIMESVAPQYAVDSKYTVTDSIQAYQSTSPSRIAITGYENTTHLAMNRSPSAGSPVSSQKRMKPDAYCIYDDYVDDRHFGLTMIGKDKLKGGVEEVTRSLKLSDCERWKMAWSVIFPEVNPPASPYAQDPRTSLVEHVIQQIRDRPRSFDAGLVHDKIVQSEAVSRAIIARLIEFLRGAASLTSPIHSVLPYTGDKEGDTTNPFGFGETDVMQHTNSEAISNNFPAQQNLGLPTPTPTPAAQWHELMTTTDLSTPTWDYCHSKFLDEVMKDWQEGGAGDNS</sequence>
<organism evidence="1 2">
    <name type="scientific">Colletotrichum kahawae</name>
    <name type="common">Coffee berry disease fungus</name>
    <dbReference type="NCBI Taxonomy" id="34407"/>
    <lineage>
        <taxon>Eukaryota</taxon>
        <taxon>Fungi</taxon>
        <taxon>Dikarya</taxon>
        <taxon>Ascomycota</taxon>
        <taxon>Pezizomycotina</taxon>
        <taxon>Sordariomycetes</taxon>
        <taxon>Hypocreomycetidae</taxon>
        <taxon>Glomerellales</taxon>
        <taxon>Glomerellaceae</taxon>
        <taxon>Colletotrichum</taxon>
        <taxon>Colletotrichum gloeosporioides species complex</taxon>
    </lineage>
</organism>
<gene>
    <name evidence="1" type="ORF">CKAH01_18460</name>
</gene>
<comment type="caution">
    <text evidence="1">The sequence shown here is derived from an EMBL/GenBank/DDBJ whole genome shotgun (WGS) entry which is preliminary data.</text>
</comment>
<proteinExistence type="predicted"/>
<evidence type="ECO:0000313" key="2">
    <source>
        <dbReference type="Proteomes" id="UP001281614"/>
    </source>
</evidence>
<keyword evidence="2" id="KW-1185">Reference proteome</keyword>
<dbReference type="EMBL" id="VYYT01000327">
    <property type="protein sequence ID" value="KAK2742723.1"/>
    <property type="molecule type" value="Genomic_DNA"/>
</dbReference>
<dbReference type="Proteomes" id="UP001281614">
    <property type="component" value="Unassembled WGS sequence"/>
</dbReference>
<name>A0AAD9Y9P8_COLKA</name>
<dbReference type="AlphaFoldDB" id="A0AAD9Y9P8"/>
<accession>A0AAD9Y9P8</accession>
<protein>
    <submittedName>
        <fullName evidence="1">Uncharacterized protein</fullName>
    </submittedName>
</protein>
<evidence type="ECO:0000313" key="1">
    <source>
        <dbReference type="EMBL" id="KAK2742723.1"/>
    </source>
</evidence>